<keyword evidence="2" id="KW-1185">Reference proteome</keyword>
<protein>
    <submittedName>
        <fullName evidence="1">Uncharacterized protein</fullName>
    </submittedName>
</protein>
<accession>A0A1G6LRX0</accession>
<evidence type="ECO:0000313" key="1">
    <source>
        <dbReference type="EMBL" id="SDC45990.1"/>
    </source>
</evidence>
<organism evidence="1 2">
    <name type="scientific">Nocardioides lianchengensis</name>
    <dbReference type="NCBI Taxonomy" id="1045774"/>
    <lineage>
        <taxon>Bacteria</taxon>
        <taxon>Bacillati</taxon>
        <taxon>Actinomycetota</taxon>
        <taxon>Actinomycetes</taxon>
        <taxon>Propionibacteriales</taxon>
        <taxon>Nocardioidaceae</taxon>
        <taxon>Nocardioides</taxon>
    </lineage>
</organism>
<dbReference type="OrthoDB" id="4775644at2"/>
<dbReference type="RefSeq" id="WP_090851730.1">
    <property type="nucleotide sequence ID" value="NZ_FMZM01000002.1"/>
</dbReference>
<dbReference type="AlphaFoldDB" id="A0A1G6LRX0"/>
<sequence length="169" mass="17732">MDLNDVKAGKYQLVAVRWDQITSEPGKPLDYIRHRRGDIVELNAADARRLVKAGAVVKPGQLEKNAAEEARALAERAAADYQAILAGLPEDVRAEIAPGTVPQTPGSPAPGSGSDEKPATDASIELITAYVGDDKDRAAEFLTAEQGKGESARATLVKKLQSVADGGGS</sequence>
<name>A0A1G6LRX0_9ACTN</name>
<reference evidence="1 2" key="1">
    <citation type="submission" date="2016-10" db="EMBL/GenBank/DDBJ databases">
        <authorList>
            <person name="de Groot N.N."/>
        </authorList>
    </citation>
    <scope>NUCLEOTIDE SEQUENCE [LARGE SCALE GENOMIC DNA]</scope>
    <source>
        <strain evidence="1 2">CGMCC 4.6858</strain>
    </source>
</reference>
<gene>
    <name evidence="1" type="ORF">SAMN05421872_102341</name>
</gene>
<evidence type="ECO:0000313" key="2">
    <source>
        <dbReference type="Proteomes" id="UP000199034"/>
    </source>
</evidence>
<dbReference type="EMBL" id="FMZM01000002">
    <property type="protein sequence ID" value="SDC45990.1"/>
    <property type="molecule type" value="Genomic_DNA"/>
</dbReference>
<proteinExistence type="predicted"/>
<dbReference type="Proteomes" id="UP000199034">
    <property type="component" value="Unassembled WGS sequence"/>
</dbReference>
<dbReference type="STRING" id="1045774.SAMN05421872_102341"/>